<accession>A0A7X3CTG8</accession>
<gene>
    <name evidence="1" type="ORF">GNP93_10350</name>
</gene>
<proteinExistence type="predicted"/>
<comment type="caution">
    <text evidence="1">The sequence shown here is derived from an EMBL/GenBank/DDBJ whole genome shotgun (WGS) entry which is preliminary data.</text>
</comment>
<dbReference type="Proteomes" id="UP000450917">
    <property type="component" value="Unassembled WGS sequence"/>
</dbReference>
<protein>
    <submittedName>
        <fullName evidence="1">Uncharacterized protein</fullName>
    </submittedName>
</protein>
<evidence type="ECO:0000313" key="2">
    <source>
        <dbReference type="Proteomes" id="UP000450917"/>
    </source>
</evidence>
<sequence length="129" mass="14385">MSKITTKPFVVPRITASGLPIDSLVINLRNLEDQAMRVCATVNRYFPYMETEGEILYKEEVLLSPHSGTTHLVYGFHASDNLRVVVEGDVKDPEGAGTGVEVWLVIGNNGVPFEPSSLYRHSDFIELYD</sequence>
<dbReference type="RefSeq" id="WP_155614609.1">
    <property type="nucleotide sequence ID" value="NZ_WNZX01000007.1"/>
</dbReference>
<reference evidence="1 2" key="1">
    <citation type="submission" date="2019-11" db="EMBL/GenBank/DDBJ databases">
        <title>Draft genome sequences of five Paenibacillus species of dairy origin.</title>
        <authorList>
            <person name="Olajide A.M."/>
            <person name="Chen S."/>
            <person name="Lapointe G."/>
        </authorList>
    </citation>
    <scope>NUCLEOTIDE SEQUENCE [LARGE SCALE GENOMIC DNA]</scope>
    <source>
        <strain evidence="1 2">2CS3</strain>
    </source>
</reference>
<name>A0A7X3CTG8_9BACL</name>
<dbReference type="EMBL" id="WNZX01000007">
    <property type="protein sequence ID" value="MUG71082.1"/>
    <property type="molecule type" value="Genomic_DNA"/>
</dbReference>
<keyword evidence="2" id="KW-1185">Reference proteome</keyword>
<evidence type="ECO:0000313" key="1">
    <source>
        <dbReference type="EMBL" id="MUG71082.1"/>
    </source>
</evidence>
<dbReference type="AlphaFoldDB" id="A0A7X3CTG8"/>
<organism evidence="1 2">
    <name type="scientific">Paenibacillus validus</name>
    <dbReference type="NCBI Taxonomy" id="44253"/>
    <lineage>
        <taxon>Bacteria</taxon>
        <taxon>Bacillati</taxon>
        <taxon>Bacillota</taxon>
        <taxon>Bacilli</taxon>
        <taxon>Bacillales</taxon>
        <taxon>Paenibacillaceae</taxon>
        <taxon>Paenibacillus</taxon>
    </lineage>
</organism>